<dbReference type="Proteomes" id="UP000199643">
    <property type="component" value="Unassembled WGS sequence"/>
</dbReference>
<dbReference type="EMBL" id="FNCH01000008">
    <property type="protein sequence ID" value="SDG59899.1"/>
    <property type="molecule type" value="Genomic_DNA"/>
</dbReference>
<evidence type="ECO:0000313" key="2">
    <source>
        <dbReference type="Proteomes" id="UP000199643"/>
    </source>
</evidence>
<sequence length="178" mass="20035">MQTDNCKNPDTQLPNEVAAVTEFRKLIEAYFDMISLSDVNQLLTEMLSACTGPDPRSGKHKPITIANTLYDVNNIIKLLSKAKLLANESTFKQYVQNQADQLLAVDHFDVEHLSELLYYGLNAYIFQEEDFEGASLNFSAEITAAYKIIFDWLAACDAWCNAFEHDECNETIHLAATA</sequence>
<name>A0A1G7VKH1_9SPHI</name>
<organism evidence="1 2">
    <name type="scientific">Pedobacter terrae</name>
    <dbReference type="NCBI Taxonomy" id="405671"/>
    <lineage>
        <taxon>Bacteria</taxon>
        <taxon>Pseudomonadati</taxon>
        <taxon>Bacteroidota</taxon>
        <taxon>Sphingobacteriia</taxon>
        <taxon>Sphingobacteriales</taxon>
        <taxon>Sphingobacteriaceae</taxon>
        <taxon>Pedobacter</taxon>
    </lineage>
</organism>
<keyword evidence="2" id="KW-1185">Reference proteome</keyword>
<protein>
    <submittedName>
        <fullName evidence="1">Uncharacterized protein</fullName>
    </submittedName>
</protein>
<dbReference type="RefSeq" id="WP_090500134.1">
    <property type="nucleotide sequence ID" value="NZ_FNCH01000008.1"/>
</dbReference>
<proteinExistence type="predicted"/>
<dbReference type="STRING" id="405671.SAMN05421827_108118"/>
<gene>
    <name evidence="1" type="ORF">SAMN05421827_108118</name>
</gene>
<reference evidence="2" key="1">
    <citation type="submission" date="2016-10" db="EMBL/GenBank/DDBJ databases">
        <authorList>
            <person name="Varghese N."/>
            <person name="Submissions S."/>
        </authorList>
    </citation>
    <scope>NUCLEOTIDE SEQUENCE [LARGE SCALE GENOMIC DNA]</scope>
    <source>
        <strain evidence="2">DSM 17933</strain>
    </source>
</reference>
<accession>A0A1G7VKH1</accession>
<evidence type="ECO:0000313" key="1">
    <source>
        <dbReference type="EMBL" id="SDG59899.1"/>
    </source>
</evidence>
<dbReference type="AlphaFoldDB" id="A0A1G7VKH1"/>
<dbReference type="OrthoDB" id="759695at2"/>